<dbReference type="PANTHER" id="PTHR41317">
    <property type="entry name" value="PD-(D_E)XK NUCLEASE FAMILY TRANSPOSASE"/>
    <property type="match status" value="1"/>
</dbReference>
<dbReference type="AlphaFoldDB" id="B4W3Q5"/>
<dbReference type="RefSeq" id="WP_006105887.1">
    <property type="nucleotide sequence ID" value="NZ_DS989875.1"/>
</dbReference>
<reference evidence="2 3" key="1">
    <citation type="submission" date="2008-07" db="EMBL/GenBank/DDBJ databases">
        <authorList>
            <person name="Tandeau de Marsac N."/>
            <person name="Ferriera S."/>
            <person name="Johnson J."/>
            <person name="Kravitz S."/>
            <person name="Beeson K."/>
            <person name="Sutton G."/>
            <person name="Rogers Y.-H."/>
            <person name="Friedman R."/>
            <person name="Frazier M."/>
            <person name="Venter J.C."/>
        </authorList>
    </citation>
    <scope>NUCLEOTIDE SEQUENCE [LARGE SCALE GENOMIC DNA]</scope>
    <source>
        <strain evidence="2 3">PCC 7420</strain>
    </source>
</reference>
<dbReference type="Pfam" id="PF12784">
    <property type="entry name" value="PDDEXK_2"/>
    <property type="match status" value="1"/>
</dbReference>
<proteinExistence type="predicted"/>
<dbReference type="Proteomes" id="UP000003835">
    <property type="component" value="Unassembled WGS sequence"/>
</dbReference>
<dbReference type="OrthoDB" id="451742at2"/>
<sequence length="309" mass="35163">MKFISPKVDYAFKKIFGSEQSKEVLISFLNAIIYKGDKIIQSLTIANPYNPGQAITLKDTYLDIKAVLANGSVVIIEMQIARVTAFSKRIVYNLSKAYSNQLGIGENYLILNPVIGVTITDFILFNNTPDVINQFVFQEKNKNFEYPDPELQLIFVELPKFKKTLSELTSLSDKWIYFLREAASLDNIPNNLGDVSEIELALNIANQAKMTVEELEVVERRGIMLQDEKGRITYAAEQGEAKGREKGRLQEAIALVMRLLTKRFGELPEAISTKVERLPLQDLENLTEEILDLNRLEDLERWLDEHSPS</sequence>
<name>B4W3Q5_9CYAN</name>
<dbReference type="HOGENOM" id="CLU_057504_1_2_3"/>
<dbReference type="InterPro" id="IPR010106">
    <property type="entry name" value="RpnA"/>
</dbReference>
<dbReference type="InterPro" id="IPR025587">
    <property type="entry name" value="DUF4351"/>
</dbReference>
<evidence type="ECO:0000313" key="2">
    <source>
        <dbReference type="EMBL" id="EDX71153.1"/>
    </source>
</evidence>
<dbReference type="STRING" id="118168.MC7420_2714"/>
<dbReference type="eggNOG" id="COG5464">
    <property type="taxonomic scope" value="Bacteria"/>
</dbReference>
<evidence type="ECO:0000259" key="1">
    <source>
        <dbReference type="Pfam" id="PF14261"/>
    </source>
</evidence>
<dbReference type="Pfam" id="PF14261">
    <property type="entry name" value="DUF4351"/>
    <property type="match status" value="1"/>
</dbReference>
<evidence type="ECO:0000313" key="3">
    <source>
        <dbReference type="Proteomes" id="UP000003835"/>
    </source>
</evidence>
<dbReference type="EMBL" id="DS989875">
    <property type="protein sequence ID" value="EDX71153.1"/>
    <property type="molecule type" value="Genomic_DNA"/>
</dbReference>
<keyword evidence="3" id="KW-1185">Reference proteome</keyword>
<accession>B4W3Q5</accession>
<dbReference type="NCBIfam" id="TIGR01784">
    <property type="entry name" value="T_den_put_tspse"/>
    <property type="match status" value="1"/>
</dbReference>
<organism evidence="2 3">
    <name type="scientific">Coleofasciculus chthonoplastes PCC 7420</name>
    <dbReference type="NCBI Taxonomy" id="118168"/>
    <lineage>
        <taxon>Bacteria</taxon>
        <taxon>Bacillati</taxon>
        <taxon>Cyanobacteriota</taxon>
        <taxon>Cyanophyceae</taxon>
        <taxon>Coleofasciculales</taxon>
        <taxon>Coleofasciculaceae</taxon>
        <taxon>Coleofasciculus</taxon>
    </lineage>
</organism>
<gene>
    <name evidence="2" type="ORF">MC7420_2714</name>
</gene>
<protein>
    <recommendedName>
        <fullName evidence="1">DUF4351 domain-containing protein</fullName>
    </recommendedName>
</protein>
<feature type="domain" description="DUF4351" evidence="1">
    <location>
        <begin position="245"/>
        <end position="303"/>
    </location>
</feature>
<dbReference type="PANTHER" id="PTHR41317:SF1">
    <property type="entry name" value="PD-(D_E)XK NUCLEASE FAMILY TRANSPOSASE"/>
    <property type="match status" value="1"/>
</dbReference>